<reference evidence="1 2" key="1">
    <citation type="submission" date="2018-10" db="EMBL/GenBank/DDBJ databases">
        <title>Oceanobacillus sp. YLB-02 draft genome.</title>
        <authorList>
            <person name="Yu L."/>
        </authorList>
    </citation>
    <scope>NUCLEOTIDE SEQUENCE [LARGE SCALE GENOMIC DNA]</scope>
    <source>
        <strain evidence="1 2">YLB-02</strain>
    </source>
</reference>
<evidence type="ECO:0000313" key="2">
    <source>
        <dbReference type="Proteomes" id="UP000270219"/>
    </source>
</evidence>
<dbReference type="Proteomes" id="UP000270219">
    <property type="component" value="Unassembled WGS sequence"/>
</dbReference>
<dbReference type="RefSeq" id="WP_121524759.1">
    <property type="nucleotide sequence ID" value="NZ_RCHR01000009.1"/>
</dbReference>
<sequence length="120" mass="13849">MANRTIQELIAGEQNIVNYYIEANGLWEDIWRNEQSETVEGLSRLLFEEQMTFESQCGGRFLGQEIMAWSGFAHLYDIHTGFEGINQERVNRLREAFKMSSCSLEVIAHADKAAESYHLE</sequence>
<keyword evidence="2" id="KW-1185">Reference proteome</keyword>
<dbReference type="OrthoDB" id="7065351at2"/>
<comment type="caution">
    <text evidence="1">The sequence shown here is derived from an EMBL/GenBank/DDBJ whole genome shotgun (WGS) entry which is preliminary data.</text>
</comment>
<dbReference type="AlphaFoldDB" id="A0A498DDQ0"/>
<organism evidence="1 2">
    <name type="scientific">Oceanobacillus piezotolerans</name>
    <dbReference type="NCBI Taxonomy" id="2448030"/>
    <lineage>
        <taxon>Bacteria</taxon>
        <taxon>Bacillati</taxon>
        <taxon>Bacillota</taxon>
        <taxon>Bacilli</taxon>
        <taxon>Bacillales</taxon>
        <taxon>Bacillaceae</taxon>
        <taxon>Oceanobacillus</taxon>
    </lineage>
</organism>
<protein>
    <submittedName>
        <fullName evidence="1">Uncharacterized protein</fullName>
    </submittedName>
</protein>
<name>A0A498DDQ0_9BACI</name>
<proteinExistence type="predicted"/>
<gene>
    <name evidence="1" type="ORF">D8M04_17790</name>
</gene>
<accession>A0A498DDQ0</accession>
<evidence type="ECO:0000313" key="1">
    <source>
        <dbReference type="EMBL" id="RLL41097.1"/>
    </source>
</evidence>
<dbReference type="EMBL" id="RCHR01000009">
    <property type="protein sequence ID" value="RLL41097.1"/>
    <property type="molecule type" value="Genomic_DNA"/>
</dbReference>